<keyword evidence="1" id="KW-0472">Membrane</keyword>
<feature type="transmembrane region" description="Helical" evidence="1">
    <location>
        <begin position="12"/>
        <end position="32"/>
    </location>
</feature>
<protein>
    <submittedName>
        <fullName evidence="2">Uncharacterized protein</fullName>
    </submittedName>
</protein>
<dbReference type="EMBL" id="BLWD01000001">
    <property type="protein sequence ID" value="GFN07244.1"/>
    <property type="molecule type" value="Genomic_DNA"/>
</dbReference>
<name>A0A7J0CZA4_STRMI</name>
<comment type="caution">
    <text evidence="2">The sequence shown here is derived from an EMBL/GenBank/DDBJ whole genome shotgun (WGS) entry which is preliminary data.</text>
</comment>
<dbReference type="Proteomes" id="UP000498740">
    <property type="component" value="Unassembled WGS sequence"/>
</dbReference>
<proteinExistence type="predicted"/>
<sequence>MAVAAKQRDRTHYLYIAVIAAVALGILVGFVAPGWPSSSSPSAPAS</sequence>
<evidence type="ECO:0000313" key="2">
    <source>
        <dbReference type="EMBL" id="GFN07244.1"/>
    </source>
</evidence>
<keyword evidence="1" id="KW-1133">Transmembrane helix</keyword>
<evidence type="ECO:0000256" key="1">
    <source>
        <dbReference type="SAM" id="Phobius"/>
    </source>
</evidence>
<dbReference type="AlphaFoldDB" id="A0A7J0CZA4"/>
<reference evidence="2 3" key="1">
    <citation type="submission" date="2020-05" db="EMBL/GenBank/DDBJ databases">
        <title>Whole genome shotgun sequence of Streptomyces microflavus NBRC 13062.</title>
        <authorList>
            <person name="Komaki H."/>
            <person name="Tamura T."/>
        </authorList>
    </citation>
    <scope>NUCLEOTIDE SEQUENCE [LARGE SCALE GENOMIC DNA]</scope>
    <source>
        <strain evidence="2 3">NBRC 13062</strain>
    </source>
</reference>
<evidence type="ECO:0000313" key="3">
    <source>
        <dbReference type="Proteomes" id="UP000498740"/>
    </source>
</evidence>
<keyword evidence="1" id="KW-0812">Transmembrane</keyword>
<accession>A0A7J0CZA4</accession>
<organism evidence="2 3">
    <name type="scientific">Streptomyces microflavus</name>
    <name type="common">Streptomyces lipmanii</name>
    <dbReference type="NCBI Taxonomy" id="1919"/>
    <lineage>
        <taxon>Bacteria</taxon>
        <taxon>Bacillati</taxon>
        <taxon>Actinomycetota</taxon>
        <taxon>Actinomycetes</taxon>
        <taxon>Kitasatosporales</taxon>
        <taxon>Streptomycetaceae</taxon>
        <taxon>Streptomyces</taxon>
    </lineage>
</organism>
<gene>
    <name evidence="2" type="ORF">Smic_58000</name>
</gene>